<dbReference type="HOGENOM" id="CLU_2618158_0_0_10"/>
<dbReference type="STRING" id="516051.VC82_324"/>
<dbReference type="EMBL" id="CP011071">
    <property type="protein sequence ID" value="AKA34008.1"/>
    <property type="molecule type" value="Genomic_DNA"/>
</dbReference>
<sequence length="78" mass="9049">MLNFGHSVTNPQNNFVPNSKKAWPKSPLFKGFDGKNLLFYCTLSNSYAIKHKISVQNCNKWQNTYSIRQTIQLFEPPK</sequence>
<proteinExistence type="predicted"/>
<reference evidence="1 2" key="1">
    <citation type="submission" date="2015-03" db="EMBL/GenBank/DDBJ databases">
        <title>Complete genome sequence of Muricauda lutaonensis CC-HSB-11T, isolated from a coastal hot spring.</title>
        <authorList>
            <person name="Kim K.M."/>
        </authorList>
    </citation>
    <scope>NUCLEOTIDE SEQUENCE [LARGE SCALE GENOMIC DNA]</scope>
    <source>
        <strain evidence="1 2">CC-HSB-11</strain>
    </source>
</reference>
<evidence type="ECO:0000313" key="2">
    <source>
        <dbReference type="Proteomes" id="UP000032726"/>
    </source>
</evidence>
<accession>A0A0D5YQ59</accession>
<gene>
    <name evidence="1" type="ORF">VC82_324</name>
</gene>
<dbReference type="KEGG" id="mlt:VC82_324"/>
<dbReference type="AlphaFoldDB" id="A0A0D5YQ59"/>
<organism evidence="1 2">
    <name type="scientific">Flagellimonas lutaonensis</name>
    <dbReference type="NCBI Taxonomy" id="516051"/>
    <lineage>
        <taxon>Bacteria</taxon>
        <taxon>Pseudomonadati</taxon>
        <taxon>Bacteroidota</taxon>
        <taxon>Flavobacteriia</taxon>
        <taxon>Flavobacteriales</taxon>
        <taxon>Flavobacteriaceae</taxon>
        <taxon>Flagellimonas</taxon>
    </lineage>
</organism>
<protein>
    <submittedName>
        <fullName evidence="1">Uncharacterized protein</fullName>
    </submittedName>
</protein>
<name>A0A0D5YQ59_9FLAO</name>
<dbReference type="Proteomes" id="UP000032726">
    <property type="component" value="Chromosome"/>
</dbReference>
<evidence type="ECO:0000313" key="1">
    <source>
        <dbReference type="EMBL" id="AKA34008.1"/>
    </source>
</evidence>
<keyword evidence="2" id="KW-1185">Reference proteome</keyword>